<accession>A0ABW9ZW50</accession>
<keyword evidence="2" id="KW-1185">Reference proteome</keyword>
<reference evidence="1 2" key="1">
    <citation type="submission" date="2020-01" db="EMBL/GenBank/DDBJ databases">
        <title>Genome analysis.</title>
        <authorList>
            <person name="Wu S."/>
            <person name="Wang G."/>
        </authorList>
    </citation>
    <scope>NUCLEOTIDE SEQUENCE [LARGE SCALE GENOMIC DNA]</scope>
    <source>
        <strain evidence="1 2">SYL130</strain>
    </source>
</reference>
<organism evidence="1 2">
    <name type="scientific">Sediminibacterium roseum</name>
    <dbReference type="NCBI Taxonomy" id="1978412"/>
    <lineage>
        <taxon>Bacteria</taxon>
        <taxon>Pseudomonadati</taxon>
        <taxon>Bacteroidota</taxon>
        <taxon>Chitinophagia</taxon>
        <taxon>Chitinophagales</taxon>
        <taxon>Chitinophagaceae</taxon>
        <taxon>Sediminibacterium</taxon>
    </lineage>
</organism>
<comment type="caution">
    <text evidence="1">The sequence shown here is derived from an EMBL/GenBank/DDBJ whole genome shotgun (WGS) entry which is preliminary data.</text>
</comment>
<name>A0ABW9ZW50_9BACT</name>
<dbReference type="Proteomes" id="UP000753802">
    <property type="component" value="Unassembled WGS sequence"/>
</dbReference>
<dbReference type="EMBL" id="JAACJS010000015">
    <property type="protein sequence ID" value="NCI51378.1"/>
    <property type="molecule type" value="Genomic_DNA"/>
</dbReference>
<evidence type="ECO:0000313" key="2">
    <source>
        <dbReference type="Proteomes" id="UP000753802"/>
    </source>
</evidence>
<evidence type="ECO:0000313" key="1">
    <source>
        <dbReference type="EMBL" id="NCI51378.1"/>
    </source>
</evidence>
<gene>
    <name evidence="1" type="ORF">GWC95_15725</name>
</gene>
<dbReference type="RefSeq" id="WP_161819662.1">
    <property type="nucleotide sequence ID" value="NZ_JAACJS010000015.1"/>
</dbReference>
<proteinExistence type="predicted"/>
<protein>
    <submittedName>
        <fullName evidence="1">Uncharacterized protein</fullName>
    </submittedName>
</protein>
<sequence length="309" mass="35517">MEIEYGEQISIDAIPDQLDLFILAGNHEKRKFALYDTIASAKKIDNTLLLCYKDEFRCDTKHKSIVPKKLNSHEDIFSLLTKAFEEIQTDSISIFVDYSCMTKSWYYSIILYLKNKIIKSKQVTIFFGYTPSKYSTPQPPKPNKTIAPLPGNYFVPTDKPKALIVCLGYEENKAVGIIDHLDPKIYYLFYTKPALDPKFVKSIEENNASLLKEKPANTITFPFSDLLSLERELTALYYKLKDEFSIIIAPLGPKPFTLMAMLMAMKYKGIDIWRVGSGSDINEYPREALEPKQFLISKIIWSEKSHKTD</sequence>